<sequence length="60" mass="6361">MSSDFKNSVADGIESGLAYIKKEPTGPANLINHKGNHVGFFQPLPVGNLLPTRGMPINGI</sequence>
<keyword evidence="2" id="KW-1185">Reference proteome</keyword>
<reference evidence="1" key="2">
    <citation type="submission" date="2020-09" db="EMBL/GenBank/DDBJ databases">
        <authorList>
            <person name="Sun Q."/>
            <person name="Zhou Y."/>
        </authorList>
    </citation>
    <scope>NUCLEOTIDE SEQUENCE</scope>
    <source>
        <strain evidence="1">CGMCC 1.15958</strain>
    </source>
</reference>
<accession>A0A917DKU7</accession>
<reference evidence="1" key="1">
    <citation type="journal article" date="2014" name="Int. J. Syst. Evol. Microbiol.">
        <title>Complete genome sequence of Corynebacterium casei LMG S-19264T (=DSM 44701T), isolated from a smear-ripened cheese.</title>
        <authorList>
            <consortium name="US DOE Joint Genome Institute (JGI-PGF)"/>
            <person name="Walter F."/>
            <person name="Albersmeier A."/>
            <person name="Kalinowski J."/>
            <person name="Ruckert C."/>
        </authorList>
    </citation>
    <scope>NUCLEOTIDE SEQUENCE</scope>
    <source>
        <strain evidence="1">CGMCC 1.15958</strain>
    </source>
</reference>
<protein>
    <submittedName>
        <fullName evidence="1">Uncharacterized protein</fullName>
    </submittedName>
</protein>
<dbReference type="Proteomes" id="UP000609064">
    <property type="component" value="Unassembled WGS sequence"/>
</dbReference>
<name>A0A917DKU7_9BACT</name>
<gene>
    <name evidence="1" type="ORF">GCM10011514_06340</name>
</gene>
<evidence type="ECO:0000313" key="1">
    <source>
        <dbReference type="EMBL" id="GGD45049.1"/>
    </source>
</evidence>
<proteinExistence type="predicted"/>
<comment type="caution">
    <text evidence="1">The sequence shown here is derived from an EMBL/GenBank/DDBJ whole genome shotgun (WGS) entry which is preliminary data.</text>
</comment>
<dbReference type="AlphaFoldDB" id="A0A917DKU7"/>
<evidence type="ECO:0000313" key="2">
    <source>
        <dbReference type="Proteomes" id="UP000609064"/>
    </source>
</evidence>
<dbReference type="EMBL" id="BMKK01000001">
    <property type="protein sequence ID" value="GGD45049.1"/>
    <property type="molecule type" value="Genomic_DNA"/>
</dbReference>
<organism evidence="1 2">
    <name type="scientific">Emticicia aquatilis</name>
    <dbReference type="NCBI Taxonomy" id="1537369"/>
    <lineage>
        <taxon>Bacteria</taxon>
        <taxon>Pseudomonadati</taxon>
        <taxon>Bacteroidota</taxon>
        <taxon>Cytophagia</taxon>
        <taxon>Cytophagales</taxon>
        <taxon>Leadbetterellaceae</taxon>
        <taxon>Emticicia</taxon>
    </lineage>
</organism>